<dbReference type="GO" id="GO:0005737">
    <property type="term" value="C:cytoplasm"/>
    <property type="evidence" value="ECO:0007669"/>
    <property type="project" value="UniProtKB-SubCell"/>
</dbReference>
<dbReference type="Pfam" id="PF00589">
    <property type="entry name" value="Phage_integrase"/>
    <property type="match status" value="1"/>
</dbReference>
<dbReference type="CDD" id="cd00798">
    <property type="entry name" value="INT_XerDC_C"/>
    <property type="match status" value="1"/>
</dbReference>
<keyword evidence="6 9" id="KW-0238">DNA-binding</keyword>
<comment type="subunit">
    <text evidence="9">Forms a cyclic heterotetrameric complex composed of two molecules of XerC and two molecules of XerD.</text>
</comment>
<evidence type="ECO:0000256" key="8">
    <source>
        <dbReference type="ARBA" id="ARBA00023306"/>
    </source>
</evidence>
<evidence type="ECO:0000256" key="9">
    <source>
        <dbReference type="HAMAP-Rule" id="MF_01808"/>
    </source>
</evidence>
<keyword evidence="5 9" id="KW-0229">DNA integration</keyword>
<dbReference type="NCBIfam" id="NF001399">
    <property type="entry name" value="PRK00283.1"/>
    <property type="match status" value="1"/>
</dbReference>
<keyword evidence="3 9" id="KW-0132">Cell division</keyword>
<protein>
    <recommendedName>
        <fullName evidence="9">Tyrosine recombinase XerC</fullName>
    </recommendedName>
</protein>
<feature type="active site" evidence="9">
    <location>
        <position position="148"/>
    </location>
</feature>
<dbReference type="InterPro" id="IPR011010">
    <property type="entry name" value="DNA_brk_join_enz"/>
</dbReference>
<dbReference type="InterPro" id="IPR044068">
    <property type="entry name" value="CB"/>
</dbReference>
<proteinExistence type="inferred from homology"/>
<dbReference type="InterPro" id="IPR023009">
    <property type="entry name" value="Tyrosine_recombinase_XerC/XerD"/>
</dbReference>
<dbReference type="Pfam" id="PF02899">
    <property type="entry name" value="Phage_int_SAM_1"/>
    <property type="match status" value="1"/>
</dbReference>
<evidence type="ECO:0000256" key="3">
    <source>
        <dbReference type="ARBA" id="ARBA00022618"/>
    </source>
</evidence>
<dbReference type="AlphaFoldDB" id="A0AAU7CHQ2"/>
<evidence type="ECO:0000256" key="7">
    <source>
        <dbReference type="ARBA" id="ARBA00023172"/>
    </source>
</evidence>
<keyword evidence="2 9" id="KW-0963">Cytoplasm</keyword>
<reference evidence="12" key="1">
    <citation type="submission" date="2024-05" db="EMBL/GenBank/DDBJ databases">
        <title>Planctomycetes of the genus Singulisphaera possess chitinolytic capabilities.</title>
        <authorList>
            <person name="Ivanova A."/>
        </authorList>
    </citation>
    <scope>NUCLEOTIDE SEQUENCE</scope>
    <source>
        <strain evidence="12">Ch08T</strain>
    </source>
</reference>
<evidence type="ECO:0000256" key="5">
    <source>
        <dbReference type="ARBA" id="ARBA00022908"/>
    </source>
</evidence>
<feature type="domain" description="Tyr recombinase" evidence="10">
    <location>
        <begin position="108"/>
        <end position="288"/>
    </location>
</feature>
<name>A0AAU7CHQ2_9BACT</name>
<evidence type="ECO:0000313" key="12">
    <source>
        <dbReference type="EMBL" id="XBH04186.1"/>
    </source>
</evidence>
<comment type="similarity">
    <text evidence="9">Belongs to the 'phage' integrase family. XerC subfamily.</text>
</comment>
<dbReference type="GO" id="GO:0006313">
    <property type="term" value="P:DNA transposition"/>
    <property type="evidence" value="ECO:0007669"/>
    <property type="project" value="UniProtKB-UniRule"/>
</dbReference>
<dbReference type="EMBL" id="CP155447">
    <property type="protein sequence ID" value="XBH04186.1"/>
    <property type="molecule type" value="Genomic_DNA"/>
</dbReference>
<dbReference type="InterPro" id="IPR002104">
    <property type="entry name" value="Integrase_catalytic"/>
</dbReference>
<dbReference type="InterPro" id="IPR050090">
    <property type="entry name" value="Tyrosine_recombinase_XerCD"/>
</dbReference>
<keyword evidence="8 9" id="KW-0131">Cell cycle</keyword>
<feature type="active site" evidence="9">
    <location>
        <position position="172"/>
    </location>
</feature>
<dbReference type="InterPro" id="IPR010998">
    <property type="entry name" value="Integrase_recombinase_N"/>
</dbReference>
<evidence type="ECO:0000256" key="6">
    <source>
        <dbReference type="ARBA" id="ARBA00023125"/>
    </source>
</evidence>
<sequence>MHPSIVQFLEHLKTERNSSEHTLRCYEDDLVLFCQFLSEGNGGEADPIAVDGRRLRRYSAWLNGRDYAASTIARRLASLRSFYRFQRRRGVITSNPTEALRNPKQPKRLPRLLRIEEIIQLLDSIATDTPLGIRDRSMFETLYGGGLRVGELVGLNLDDIDLEQELLRVRGKGKRERLCPIGRMSATWITNWLQVRQPKAVGEQAVYLNRYGERLTTRSVGRLLETHLIGHGLDPSASPHTLRHSFATHLLDRGADLRSVQELLGHRNLTTTQIYTHVTEERMLDTYKNAHPRARGGI</sequence>
<dbReference type="SUPFAM" id="SSF56349">
    <property type="entry name" value="DNA breaking-rejoining enzymes"/>
    <property type="match status" value="1"/>
</dbReference>
<evidence type="ECO:0000259" key="11">
    <source>
        <dbReference type="PROSITE" id="PS51900"/>
    </source>
</evidence>
<dbReference type="SUPFAM" id="SSF47823">
    <property type="entry name" value="lambda integrase-like, N-terminal domain"/>
    <property type="match status" value="1"/>
</dbReference>
<feature type="domain" description="Core-binding (CB)" evidence="11">
    <location>
        <begin position="1"/>
        <end position="87"/>
    </location>
</feature>
<keyword evidence="4 9" id="KW-0159">Chromosome partition</keyword>
<keyword evidence="7 9" id="KW-0233">DNA recombination</keyword>
<dbReference type="Gene3D" id="1.10.443.10">
    <property type="entry name" value="Intergrase catalytic core"/>
    <property type="match status" value="1"/>
</dbReference>
<dbReference type="RefSeq" id="WP_406696938.1">
    <property type="nucleotide sequence ID" value="NZ_CP155447.1"/>
</dbReference>
<feature type="active site" description="O-(3'-phospho-DNA)-tyrosine intermediate" evidence="9">
    <location>
        <position position="275"/>
    </location>
</feature>
<evidence type="ECO:0000259" key="10">
    <source>
        <dbReference type="PROSITE" id="PS51898"/>
    </source>
</evidence>
<feature type="active site" evidence="9">
    <location>
        <position position="243"/>
    </location>
</feature>
<comment type="function">
    <text evidence="9">Site-specific tyrosine recombinase, which acts by catalyzing the cutting and rejoining of the recombining DNA molecules. The XerC-XerD complex is essential to convert dimers of the bacterial chromosome into monomers to permit their segregation at cell division. It also contributes to the segregational stability of plasmids.</text>
</comment>
<dbReference type="InterPro" id="IPR013762">
    <property type="entry name" value="Integrase-like_cat_sf"/>
</dbReference>
<dbReference type="PANTHER" id="PTHR30349">
    <property type="entry name" value="PHAGE INTEGRASE-RELATED"/>
    <property type="match status" value="1"/>
</dbReference>
<evidence type="ECO:0000256" key="4">
    <source>
        <dbReference type="ARBA" id="ARBA00022829"/>
    </source>
</evidence>
<gene>
    <name evidence="9" type="primary">xerC</name>
    <name evidence="12" type="ORF">V5E97_38715</name>
</gene>
<dbReference type="GO" id="GO:0007059">
    <property type="term" value="P:chromosome segregation"/>
    <property type="evidence" value="ECO:0007669"/>
    <property type="project" value="UniProtKB-UniRule"/>
</dbReference>
<accession>A0AAU7CHQ2</accession>
<dbReference type="PROSITE" id="PS51900">
    <property type="entry name" value="CB"/>
    <property type="match status" value="1"/>
</dbReference>
<dbReference type="Gene3D" id="1.10.150.130">
    <property type="match status" value="1"/>
</dbReference>
<dbReference type="InterPro" id="IPR004107">
    <property type="entry name" value="Integrase_SAM-like_N"/>
</dbReference>
<dbReference type="GO" id="GO:0009037">
    <property type="term" value="F:tyrosine-based site-specific recombinase activity"/>
    <property type="evidence" value="ECO:0007669"/>
    <property type="project" value="UniProtKB-UniRule"/>
</dbReference>
<dbReference type="GO" id="GO:0051301">
    <property type="term" value="P:cell division"/>
    <property type="evidence" value="ECO:0007669"/>
    <property type="project" value="UniProtKB-KW"/>
</dbReference>
<evidence type="ECO:0000256" key="1">
    <source>
        <dbReference type="ARBA" id="ARBA00004496"/>
    </source>
</evidence>
<comment type="subcellular location">
    <subcellularLocation>
        <location evidence="1 9">Cytoplasm</location>
    </subcellularLocation>
</comment>
<evidence type="ECO:0000256" key="2">
    <source>
        <dbReference type="ARBA" id="ARBA00022490"/>
    </source>
</evidence>
<feature type="active site" evidence="9">
    <location>
        <position position="240"/>
    </location>
</feature>
<organism evidence="12">
    <name type="scientific">Singulisphaera sp. Ch08</name>
    <dbReference type="NCBI Taxonomy" id="3120278"/>
    <lineage>
        <taxon>Bacteria</taxon>
        <taxon>Pseudomonadati</taxon>
        <taxon>Planctomycetota</taxon>
        <taxon>Planctomycetia</taxon>
        <taxon>Isosphaerales</taxon>
        <taxon>Isosphaeraceae</taxon>
        <taxon>Singulisphaera</taxon>
    </lineage>
</organism>
<dbReference type="HAMAP" id="MF_01808">
    <property type="entry name" value="Recomb_XerC_XerD"/>
    <property type="match status" value="1"/>
</dbReference>
<feature type="active site" evidence="9">
    <location>
        <position position="266"/>
    </location>
</feature>
<dbReference type="GO" id="GO:0003677">
    <property type="term" value="F:DNA binding"/>
    <property type="evidence" value="ECO:0007669"/>
    <property type="project" value="UniProtKB-UniRule"/>
</dbReference>
<dbReference type="PROSITE" id="PS51898">
    <property type="entry name" value="TYR_RECOMBINASE"/>
    <property type="match status" value="1"/>
</dbReference>
<dbReference type="PANTHER" id="PTHR30349:SF77">
    <property type="entry name" value="TYROSINE RECOMBINASE XERC"/>
    <property type="match status" value="1"/>
</dbReference>